<organism evidence="2 3">
    <name type="scientific">Ensete ventricosum</name>
    <name type="common">Abyssinian banana</name>
    <name type="synonym">Musa ensete</name>
    <dbReference type="NCBI Taxonomy" id="4639"/>
    <lineage>
        <taxon>Eukaryota</taxon>
        <taxon>Viridiplantae</taxon>
        <taxon>Streptophyta</taxon>
        <taxon>Embryophyta</taxon>
        <taxon>Tracheophyta</taxon>
        <taxon>Spermatophyta</taxon>
        <taxon>Magnoliopsida</taxon>
        <taxon>Liliopsida</taxon>
        <taxon>Zingiberales</taxon>
        <taxon>Musaceae</taxon>
        <taxon>Ensete</taxon>
    </lineage>
</organism>
<evidence type="ECO:0000256" key="1">
    <source>
        <dbReference type="SAM" id="MobiDB-lite"/>
    </source>
</evidence>
<dbReference type="Proteomes" id="UP000287651">
    <property type="component" value="Unassembled WGS sequence"/>
</dbReference>
<proteinExistence type="predicted"/>
<evidence type="ECO:0000313" key="2">
    <source>
        <dbReference type="EMBL" id="RRT82399.1"/>
    </source>
</evidence>
<gene>
    <name evidence="2" type="ORF">B296_00007091</name>
</gene>
<protein>
    <submittedName>
        <fullName evidence="2">Uncharacterized protein</fullName>
    </submittedName>
</protein>
<evidence type="ECO:0000313" key="3">
    <source>
        <dbReference type="Proteomes" id="UP000287651"/>
    </source>
</evidence>
<dbReference type="AlphaFoldDB" id="A0A427B1L4"/>
<reference evidence="2 3" key="1">
    <citation type="journal article" date="2014" name="Agronomy (Basel)">
        <title>A Draft Genome Sequence for Ensete ventricosum, the Drought-Tolerant Tree Against Hunger.</title>
        <authorList>
            <person name="Harrison J."/>
            <person name="Moore K.A."/>
            <person name="Paszkiewicz K."/>
            <person name="Jones T."/>
            <person name="Grant M."/>
            <person name="Ambacheew D."/>
            <person name="Muzemil S."/>
            <person name="Studholme D.J."/>
        </authorList>
    </citation>
    <scope>NUCLEOTIDE SEQUENCE [LARGE SCALE GENOMIC DNA]</scope>
</reference>
<accession>A0A427B1L4</accession>
<comment type="caution">
    <text evidence="2">The sequence shown here is derived from an EMBL/GenBank/DDBJ whole genome shotgun (WGS) entry which is preliminary data.</text>
</comment>
<feature type="region of interest" description="Disordered" evidence="1">
    <location>
        <begin position="45"/>
        <end position="68"/>
    </location>
</feature>
<sequence>MCTAKYGWYIPVCQLTGMRTAYYRAVPPKEVAEEKPGVLFAREIHRPKAISSPHTGRRNVSPREEKERGNYSLCIPLNTEYHTVSYWYAGTDRYNNPWIY</sequence>
<dbReference type="EMBL" id="AMZH03000703">
    <property type="protein sequence ID" value="RRT82399.1"/>
    <property type="molecule type" value="Genomic_DNA"/>
</dbReference>
<name>A0A427B1L4_ENSVE</name>